<evidence type="ECO:0000313" key="3">
    <source>
        <dbReference type="Proteomes" id="UP001605036"/>
    </source>
</evidence>
<evidence type="ECO:0000256" key="1">
    <source>
        <dbReference type="SAM" id="MobiDB-lite"/>
    </source>
</evidence>
<proteinExistence type="predicted"/>
<gene>
    <name evidence="2" type="ORF">R1flu_000466</name>
</gene>
<feature type="region of interest" description="Disordered" evidence="1">
    <location>
        <begin position="120"/>
        <end position="214"/>
    </location>
</feature>
<feature type="compositionally biased region" description="Basic and acidic residues" evidence="1">
    <location>
        <begin position="120"/>
        <end position="129"/>
    </location>
</feature>
<reference evidence="2 3" key="1">
    <citation type="submission" date="2024-09" db="EMBL/GenBank/DDBJ databases">
        <title>Chromosome-scale assembly of Riccia fluitans.</title>
        <authorList>
            <person name="Paukszto L."/>
            <person name="Sawicki J."/>
            <person name="Karawczyk K."/>
            <person name="Piernik-Szablinska J."/>
            <person name="Szczecinska M."/>
            <person name="Mazdziarz M."/>
        </authorList>
    </citation>
    <scope>NUCLEOTIDE SEQUENCE [LARGE SCALE GENOMIC DNA]</scope>
    <source>
        <strain evidence="2">Rf_01</strain>
        <tissue evidence="2">Aerial parts of the thallus</tissue>
    </source>
</reference>
<feature type="compositionally biased region" description="Polar residues" evidence="1">
    <location>
        <begin position="34"/>
        <end position="44"/>
    </location>
</feature>
<name>A0ABD1Y0I7_9MARC</name>
<organism evidence="2 3">
    <name type="scientific">Riccia fluitans</name>
    <dbReference type="NCBI Taxonomy" id="41844"/>
    <lineage>
        <taxon>Eukaryota</taxon>
        <taxon>Viridiplantae</taxon>
        <taxon>Streptophyta</taxon>
        <taxon>Embryophyta</taxon>
        <taxon>Marchantiophyta</taxon>
        <taxon>Marchantiopsida</taxon>
        <taxon>Marchantiidae</taxon>
        <taxon>Marchantiales</taxon>
        <taxon>Ricciaceae</taxon>
        <taxon>Riccia</taxon>
    </lineage>
</organism>
<feature type="compositionally biased region" description="Polar residues" evidence="1">
    <location>
        <begin position="12"/>
        <end position="27"/>
    </location>
</feature>
<dbReference type="AlphaFoldDB" id="A0ABD1Y0I7"/>
<dbReference type="EMBL" id="JBHFFA010000006">
    <property type="protein sequence ID" value="KAL2620261.1"/>
    <property type="molecule type" value="Genomic_DNA"/>
</dbReference>
<keyword evidence="3" id="KW-1185">Reference proteome</keyword>
<feature type="region of interest" description="Disordered" evidence="1">
    <location>
        <begin position="1"/>
        <end position="64"/>
    </location>
</feature>
<sequence>MEGEDSGKELTNVPSENTVDTEVQSPANAFDQLKNFTQSGTSDTPIVLSPEIPNPTPDALPDRDDLLDSEARARLKEMGWDVSVKLPTMEDNRQRWMYKSPNVHPYQAKTFYSLPTALEEHNRRVRDSPPDAEGNRLTIGLRKEIHRQPSASAKRQPGNKRVRLTTGESSPQENMTTDMSPGQEIKPESSQDKTPDASPNQKVPGREHEGMEPQLNPPLAILHRVLPGIDFANPDVGLKAEHAIEGFFKEMEKSYEQRDLLRQSKALILDLVELVEKRSSATQEIEDELLNSREKEVEMKLKMSDLYRQNVLMKAEISCLRKGMTTLEPSKEFTSAVEDALKAFTALASTPAKFATAHAVDGESDSEEEAGLLDRARTLLKAL</sequence>
<protein>
    <submittedName>
        <fullName evidence="2">Uncharacterized protein</fullName>
    </submittedName>
</protein>
<dbReference type="Proteomes" id="UP001605036">
    <property type="component" value="Unassembled WGS sequence"/>
</dbReference>
<evidence type="ECO:0000313" key="2">
    <source>
        <dbReference type="EMBL" id="KAL2620261.1"/>
    </source>
</evidence>
<accession>A0ABD1Y0I7</accession>
<feature type="compositionally biased region" description="Polar residues" evidence="1">
    <location>
        <begin position="166"/>
        <end position="180"/>
    </location>
</feature>
<feature type="compositionally biased region" description="Basic and acidic residues" evidence="1">
    <location>
        <begin position="185"/>
        <end position="195"/>
    </location>
</feature>
<comment type="caution">
    <text evidence="2">The sequence shown here is derived from an EMBL/GenBank/DDBJ whole genome shotgun (WGS) entry which is preliminary data.</text>
</comment>